<feature type="compositionally biased region" description="Basic residues" evidence="1">
    <location>
        <begin position="57"/>
        <end position="71"/>
    </location>
</feature>
<feature type="region of interest" description="Disordered" evidence="1">
    <location>
        <begin position="358"/>
        <end position="389"/>
    </location>
</feature>
<reference evidence="2" key="1">
    <citation type="journal article" date="2022" name="bioRxiv">
        <title>Sequencing and chromosome-scale assembly of the giantPleurodeles waltlgenome.</title>
        <authorList>
            <person name="Brown T."/>
            <person name="Elewa A."/>
            <person name="Iarovenko S."/>
            <person name="Subramanian E."/>
            <person name="Araus A.J."/>
            <person name="Petzold A."/>
            <person name="Susuki M."/>
            <person name="Suzuki K.-i.T."/>
            <person name="Hayashi T."/>
            <person name="Toyoda A."/>
            <person name="Oliveira C."/>
            <person name="Osipova E."/>
            <person name="Leigh N.D."/>
            <person name="Simon A."/>
            <person name="Yun M.H."/>
        </authorList>
    </citation>
    <scope>NUCLEOTIDE SEQUENCE</scope>
    <source>
        <strain evidence="2">20211129_DDA</strain>
        <tissue evidence="2">Liver</tissue>
    </source>
</reference>
<dbReference type="Proteomes" id="UP001066276">
    <property type="component" value="Chromosome 12"/>
</dbReference>
<dbReference type="Gene3D" id="3.30.70.1820">
    <property type="entry name" value="L1 transposable element, RRM domain"/>
    <property type="match status" value="1"/>
</dbReference>
<feature type="compositionally biased region" description="Polar residues" evidence="1">
    <location>
        <begin position="328"/>
        <end position="338"/>
    </location>
</feature>
<feature type="region of interest" description="Disordered" evidence="1">
    <location>
        <begin position="57"/>
        <end position="117"/>
    </location>
</feature>
<feature type="compositionally biased region" description="Basic residues" evidence="1">
    <location>
        <begin position="377"/>
        <end position="386"/>
    </location>
</feature>
<proteinExistence type="predicted"/>
<dbReference type="AlphaFoldDB" id="A0AAV7KU94"/>
<feature type="compositionally biased region" description="Basic and acidic residues" evidence="1">
    <location>
        <begin position="363"/>
        <end position="376"/>
    </location>
</feature>
<gene>
    <name evidence="2" type="ORF">NDU88_001965</name>
</gene>
<name>A0AAV7KU94_PLEWA</name>
<keyword evidence="3" id="KW-1185">Reference proteome</keyword>
<comment type="caution">
    <text evidence="2">The sequence shown here is derived from an EMBL/GenBank/DDBJ whole genome shotgun (WGS) entry which is preliminary data.</text>
</comment>
<protein>
    <submittedName>
        <fullName evidence="2">Uncharacterized protein</fullName>
    </submittedName>
</protein>
<dbReference type="EMBL" id="JANPWB010000016">
    <property type="protein sequence ID" value="KAJ1081790.1"/>
    <property type="molecule type" value="Genomic_DNA"/>
</dbReference>
<accession>A0AAV7KU94</accession>
<organism evidence="2 3">
    <name type="scientific">Pleurodeles waltl</name>
    <name type="common">Iberian ribbed newt</name>
    <dbReference type="NCBI Taxonomy" id="8319"/>
    <lineage>
        <taxon>Eukaryota</taxon>
        <taxon>Metazoa</taxon>
        <taxon>Chordata</taxon>
        <taxon>Craniata</taxon>
        <taxon>Vertebrata</taxon>
        <taxon>Euteleostomi</taxon>
        <taxon>Amphibia</taxon>
        <taxon>Batrachia</taxon>
        <taxon>Caudata</taxon>
        <taxon>Salamandroidea</taxon>
        <taxon>Salamandridae</taxon>
        <taxon>Pleurodelinae</taxon>
        <taxon>Pleurodeles</taxon>
    </lineage>
</organism>
<feature type="region of interest" description="Disordered" evidence="1">
    <location>
        <begin position="315"/>
        <end position="338"/>
    </location>
</feature>
<evidence type="ECO:0000256" key="1">
    <source>
        <dbReference type="SAM" id="MobiDB-lite"/>
    </source>
</evidence>
<sequence>MRAASDEGIPAYICGNYLPSSIARGIGGFIRSSLGDFGHNGRGFLIWTSAIFLPPRGKQRRMAPKAARGSRLKPGSQERRPLDPQPLVRGGISRNSGFGNIGSGENVPEGRQPAPGNFAALGQTHKAKNGAKQTGEKEEVVTIPWMFKALHNLAPMGGSTTIKDSDTGPIRGAAELAGDGDSTGSGCLASSDSGGSLQVKTNVGSYSLDVHQTVSCIAGGSPQASVFCVGGKGLAAASEGEIDLPLYAPGSQSNVGLAQEVVTGAEHYEQVAAAVCLLPSTDPLAPACTLEAIRDYRQGRVDLLVQAEAGENFFSLSDQSQDSDEDSTCPSIDSETCDSSTAPLTLISVLRGTTVKRQSKQTEVTRLDKAGESSEKRGKKKKKASRTRAMSWDYTETQQLLHSMGDLSTIMSQHKQTQRDSKKARVATKQLQVAISKIAKTCSEIGERIAAIECRADALESDLGAVTKQAAMHESQLSDIQWKVEDFENRQRRNNLRLIGIQEGVEGQDSRAFMIRLLKTALPEQTGWDWEKEIQRAHRFPLRLRNQQLTGASGTAQQQPRAFIVYFGNYLLCQIVLEKARPDARISCEGCTFFSRPDFCHGTVERQWRLRQLISPFQEKGAEAYLLSPARLKTIYNGMIRVFASEIKAMEYLQSLT</sequence>
<dbReference type="InterPro" id="IPR004244">
    <property type="entry name" value="Transposase_22"/>
</dbReference>
<dbReference type="PANTHER" id="PTHR11505">
    <property type="entry name" value="L1 TRANSPOSABLE ELEMENT-RELATED"/>
    <property type="match status" value="1"/>
</dbReference>
<evidence type="ECO:0000313" key="2">
    <source>
        <dbReference type="EMBL" id="KAJ1081790.1"/>
    </source>
</evidence>
<evidence type="ECO:0000313" key="3">
    <source>
        <dbReference type="Proteomes" id="UP001066276"/>
    </source>
</evidence>